<dbReference type="RefSeq" id="WP_008082193.1">
    <property type="nucleotide sequence ID" value="NC_013926.1"/>
</dbReference>
<dbReference type="EMBL" id="CP001941">
    <property type="protein sequence ID" value="ADD08278.1"/>
    <property type="molecule type" value="Genomic_DNA"/>
</dbReference>
<name>B5IA84_ACIB4</name>
<dbReference type="eggNOG" id="arCOG13514">
    <property type="taxonomic scope" value="Archaea"/>
</dbReference>
<dbReference type="OrthoDB" id="364507at2157"/>
<proteinExistence type="predicted"/>
<sequence length="127" mass="15068">MGSEEDKMVRVPKEMYLAIYEIIKEYPHYGWKGPSEFVRDAIRRYVKEIKERELILKKAMGYMPQKIESILRNFMDEEDAREMAQKIEEIDEEDAEEYVARVVEILQDKLGPTLAELLARRLLEGEL</sequence>
<protein>
    <submittedName>
        <fullName evidence="1">Transcriptional regulator, CopG family</fullName>
    </submittedName>
</protein>
<evidence type="ECO:0000313" key="2">
    <source>
        <dbReference type="Proteomes" id="UP000001400"/>
    </source>
</evidence>
<gene>
    <name evidence="1" type="ordered locus">Aboo_0467</name>
</gene>
<accession>B5IA84</accession>
<dbReference type="HOGENOM" id="CLU_1965422_0_0_2"/>
<organism evidence="1 2">
    <name type="scientific">Aciduliprofundum boonei (strain DSM 19572 / T469)</name>
    <dbReference type="NCBI Taxonomy" id="439481"/>
    <lineage>
        <taxon>Archaea</taxon>
        <taxon>Methanobacteriati</taxon>
        <taxon>Thermoplasmatota</taxon>
        <taxon>DHVE2 group</taxon>
        <taxon>Candidatus Aciduliprofundum</taxon>
    </lineage>
</organism>
<keyword evidence="2" id="KW-1185">Reference proteome</keyword>
<dbReference type="STRING" id="439481.Aboo_0467"/>
<dbReference type="Proteomes" id="UP000001400">
    <property type="component" value="Chromosome"/>
</dbReference>
<dbReference type="KEGG" id="abi:Aboo_0467"/>
<dbReference type="GeneID" id="8827412"/>
<evidence type="ECO:0000313" key="1">
    <source>
        <dbReference type="EMBL" id="ADD08278.1"/>
    </source>
</evidence>
<dbReference type="CDD" id="cd22231">
    <property type="entry name" value="RHH_NikR_HicB-like"/>
    <property type="match status" value="1"/>
</dbReference>
<dbReference type="AlphaFoldDB" id="B5IA84"/>
<reference evidence="1" key="1">
    <citation type="submission" date="2010-02" db="EMBL/GenBank/DDBJ databases">
        <title>Complete sequence of Aciduliprofundum boonei T469.</title>
        <authorList>
            <consortium name="US DOE Joint Genome Institute"/>
            <person name="Lucas S."/>
            <person name="Copeland A."/>
            <person name="Lapidus A."/>
            <person name="Cheng J.-F."/>
            <person name="Bruce D."/>
            <person name="Goodwin L."/>
            <person name="Pitluck S."/>
            <person name="Saunders E."/>
            <person name="Detter J.C."/>
            <person name="Han C."/>
            <person name="Tapia R."/>
            <person name="Land M."/>
            <person name="Hauser L."/>
            <person name="Kyrpides N."/>
            <person name="Mikhailova N."/>
            <person name="Flores G."/>
            <person name="Reysenbach A.-L."/>
            <person name="Woyke T."/>
        </authorList>
    </citation>
    <scope>NUCLEOTIDE SEQUENCE</scope>
    <source>
        <strain evidence="1">T469</strain>
    </source>
</reference>